<keyword evidence="5" id="KW-0460">Magnesium</keyword>
<comment type="similarity">
    <text evidence="2 6">Belongs to the FPP/GGPP synthase family.</text>
</comment>
<dbReference type="SFLD" id="SFLDG01017">
    <property type="entry name" value="Polyprenyl_Transferase_Like"/>
    <property type="match status" value="1"/>
</dbReference>
<evidence type="ECO:0000313" key="8">
    <source>
        <dbReference type="Proteomes" id="UP000003706"/>
    </source>
</evidence>
<keyword evidence="4" id="KW-0479">Metal-binding</keyword>
<dbReference type="InterPro" id="IPR033749">
    <property type="entry name" value="Polyprenyl_synt_CS"/>
</dbReference>
<dbReference type="STRING" id="647171.MetfoDRAFT_0091"/>
<dbReference type="EMBL" id="AGJL01000001">
    <property type="protein sequence ID" value="EHP89701.1"/>
    <property type="molecule type" value="Genomic_DNA"/>
</dbReference>
<evidence type="ECO:0000256" key="5">
    <source>
        <dbReference type="ARBA" id="ARBA00022842"/>
    </source>
</evidence>
<dbReference type="PROSITE" id="PS00444">
    <property type="entry name" value="POLYPRENYL_SYNTHASE_2"/>
    <property type="match status" value="1"/>
</dbReference>
<evidence type="ECO:0000256" key="2">
    <source>
        <dbReference type="ARBA" id="ARBA00006706"/>
    </source>
</evidence>
<dbReference type="PATRIC" id="fig|647171.4.peg.88"/>
<dbReference type="Proteomes" id="UP000003706">
    <property type="component" value="Unassembled WGS sequence"/>
</dbReference>
<comment type="cofactor">
    <cofactor evidence="1">
        <name>Mg(2+)</name>
        <dbReference type="ChEBI" id="CHEBI:18420"/>
    </cofactor>
</comment>
<sequence>MSELFDNEILKKIDEELKTYVDKNDKLYNASKHLLFAGGKRIRPYLAVLTYNLKKDDIEEVLPPAVAVELIHNYTLIHDDIMDNDDERRGKPTVHVVYGEPIAILAGDLLYAKAFEAITKIKDSKKAYEVLKVLARACVEVCEGQAMDMEFENYFPSMDEYFEMISKKTGALIVASVEIGAIMADCNEEERKALAEYAKRIGMTFQIQDDVLDLIGDKKTIGKPVGSDIKEGKKTLMAIHAMETLDEEKKKRLLEILGNENATDEEVKEAIEILSNSIEYAKELMKKATKEAKDYLKIFDKDKRKKLEDIADFIINRIY</sequence>
<evidence type="ECO:0000256" key="3">
    <source>
        <dbReference type="ARBA" id="ARBA00022679"/>
    </source>
</evidence>
<dbReference type="OrthoDB" id="26738at2157"/>
<accession>H1KWB8</accession>
<reference evidence="7 8" key="1">
    <citation type="submission" date="2011-09" db="EMBL/GenBank/DDBJ databases">
        <title>The draft genome of Methanotorris formicicus Mc-S-70.</title>
        <authorList>
            <consortium name="US DOE Joint Genome Institute (JGI-PGF)"/>
            <person name="Lucas S."/>
            <person name="Han J."/>
            <person name="Lapidus A."/>
            <person name="Cheng J.-F."/>
            <person name="Goodwin L."/>
            <person name="Pitluck S."/>
            <person name="Peters L."/>
            <person name="Land M.L."/>
            <person name="Hauser L."/>
            <person name="Sieprawska-Lupa M."/>
            <person name="Takai K."/>
            <person name="Miyazaki J."/>
            <person name="Whitman W."/>
            <person name="Woyke T.J."/>
        </authorList>
    </citation>
    <scope>NUCLEOTIDE SEQUENCE [LARGE SCALE GENOMIC DNA]</scope>
    <source>
        <strain evidence="7 8">Mc-S-70</strain>
    </source>
</reference>
<dbReference type="SFLD" id="SFLDS00005">
    <property type="entry name" value="Isoprenoid_Synthase_Type_I"/>
    <property type="match status" value="1"/>
</dbReference>
<protein>
    <submittedName>
        <fullName evidence="7">Polyprenyl synthetase</fullName>
    </submittedName>
</protein>
<dbReference type="RefSeq" id="WP_007043537.1">
    <property type="nucleotide sequence ID" value="NZ_AGJL01000001.1"/>
</dbReference>
<organism evidence="7 8">
    <name type="scientific">Methanotorris formicicus Mc-S-70</name>
    <dbReference type="NCBI Taxonomy" id="647171"/>
    <lineage>
        <taxon>Archaea</taxon>
        <taxon>Methanobacteriati</taxon>
        <taxon>Methanobacteriota</taxon>
        <taxon>Methanomada group</taxon>
        <taxon>Methanococci</taxon>
        <taxon>Methanococcales</taxon>
        <taxon>Methanocaldococcaceae</taxon>
        <taxon>Methanotorris</taxon>
    </lineage>
</organism>
<dbReference type="PROSITE" id="PS00723">
    <property type="entry name" value="POLYPRENYL_SYNTHASE_1"/>
    <property type="match status" value="1"/>
</dbReference>
<dbReference type="InterPro" id="IPR008949">
    <property type="entry name" value="Isoprenoid_synthase_dom_sf"/>
</dbReference>
<dbReference type="InterPro" id="IPR000092">
    <property type="entry name" value="Polyprenyl_synt"/>
</dbReference>
<dbReference type="CDD" id="cd00685">
    <property type="entry name" value="Trans_IPPS_HT"/>
    <property type="match status" value="1"/>
</dbReference>
<dbReference type="GO" id="GO:0046872">
    <property type="term" value="F:metal ion binding"/>
    <property type="evidence" value="ECO:0007669"/>
    <property type="project" value="UniProtKB-KW"/>
</dbReference>
<dbReference type="Pfam" id="PF00348">
    <property type="entry name" value="polyprenyl_synt"/>
    <property type="match status" value="1"/>
</dbReference>
<evidence type="ECO:0000313" key="7">
    <source>
        <dbReference type="EMBL" id="EHP89701.1"/>
    </source>
</evidence>
<dbReference type="GO" id="GO:0004659">
    <property type="term" value="F:prenyltransferase activity"/>
    <property type="evidence" value="ECO:0007669"/>
    <property type="project" value="InterPro"/>
</dbReference>
<dbReference type="GO" id="GO:0008299">
    <property type="term" value="P:isoprenoid biosynthetic process"/>
    <property type="evidence" value="ECO:0007669"/>
    <property type="project" value="InterPro"/>
</dbReference>
<dbReference type="Gene3D" id="1.10.600.10">
    <property type="entry name" value="Farnesyl Diphosphate Synthase"/>
    <property type="match status" value="1"/>
</dbReference>
<evidence type="ECO:0000256" key="4">
    <source>
        <dbReference type="ARBA" id="ARBA00022723"/>
    </source>
</evidence>
<gene>
    <name evidence="7" type="ORF">MetfoDRAFT_0091</name>
</gene>
<dbReference type="AlphaFoldDB" id="H1KWB8"/>
<evidence type="ECO:0000256" key="1">
    <source>
        <dbReference type="ARBA" id="ARBA00001946"/>
    </source>
</evidence>
<comment type="caution">
    <text evidence="7">The sequence shown here is derived from an EMBL/GenBank/DDBJ whole genome shotgun (WGS) entry which is preliminary data.</text>
</comment>
<proteinExistence type="inferred from homology"/>
<keyword evidence="3 6" id="KW-0808">Transferase</keyword>
<dbReference type="SUPFAM" id="SSF48576">
    <property type="entry name" value="Terpenoid synthases"/>
    <property type="match status" value="1"/>
</dbReference>
<keyword evidence="8" id="KW-1185">Reference proteome</keyword>
<name>H1KWB8_9EURY</name>
<dbReference type="PANTHER" id="PTHR12001:SF85">
    <property type="entry name" value="SHORT CHAIN ISOPRENYL DIPHOSPHATE SYNTHASE"/>
    <property type="match status" value="1"/>
</dbReference>
<dbReference type="PANTHER" id="PTHR12001">
    <property type="entry name" value="GERANYLGERANYL PYROPHOSPHATE SYNTHASE"/>
    <property type="match status" value="1"/>
</dbReference>
<evidence type="ECO:0000256" key="6">
    <source>
        <dbReference type="RuleBase" id="RU004466"/>
    </source>
</evidence>